<feature type="transmembrane region" description="Helical" evidence="8">
    <location>
        <begin position="255"/>
        <end position="274"/>
    </location>
</feature>
<feature type="transmembrane region" description="Helical" evidence="8">
    <location>
        <begin position="283"/>
        <end position="300"/>
    </location>
</feature>
<feature type="transmembrane region" description="Helical" evidence="8">
    <location>
        <begin position="337"/>
        <end position="353"/>
    </location>
</feature>
<evidence type="ECO:0000313" key="10">
    <source>
        <dbReference type="EMBL" id="OGM69972.1"/>
    </source>
</evidence>
<gene>
    <name evidence="10" type="ORF">A2975_05190</name>
</gene>
<keyword evidence="5 8" id="KW-0812">Transmembrane</keyword>
<dbReference type="GO" id="GO:0005886">
    <property type="term" value="C:plasma membrane"/>
    <property type="evidence" value="ECO:0007669"/>
    <property type="project" value="UniProtKB-SubCell"/>
</dbReference>
<evidence type="ECO:0000256" key="5">
    <source>
        <dbReference type="ARBA" id="ARBA00022692"/>
    </source>
</evidence>
<evidence type="ECO:0000256" key="3">
    <source>
        <dbReference type="ARBA" id="ARBA00022676"/>
    </source>
</evidence>
<dbReference type="GO" id="GO:0016763">
    <property type="term" value="F:pentosyltransferase activity"/>
    <property type="evidence" value="ECO:0007669"/>
    <property type="project" value="TreeGrafter"/>
</dbReference>
<proteinExistence type="predicted"/>
<evidence type="ECO:0000256" key="8">
    <source>
        <dbReference type="SAM" id="Phobius"/>
    </source>
</evidence>
<accession>A0A1F8C125</accession>
<keyword evidence="6 8" id="KW-1133">Transmembrane helix</keyword>
<dbReference type="GO" id="GO:0009103">
    <property type="term" value="P:lipopolysaccharide biosynthetic process"/>
    <property type="evidence" value="ECO:0007669"/>
    <property type="project" value="UniProtKB-ARBA"/>
</dbReference>
<keyword evidence="4" id="KW-0808">Transferase</keyword>
<evidence type="ECO:0000256" key="7">
    <source>
        <dbReference type="ARBA" id="ARBA00023136"/>
    </source>
</evidence>
<feature type="transmembrane region" description="Helical" evidence="8">
    <location>
        <begin position="156"/>
        <end position="181"/>
    </location>
</feature>
<sequence>MKKIILFGFLILVLAFGLRLYNLTLWPVFGDEAIYIRWAQVMGAEPTLRFLPLSDGKQPLFMWVLMFLVRRFSDPLFIGRLVSVATGMGTVGGIFAVSYLLFKNTRAALTASLVWAISPFAVFFDRMALVDSMLAMFGIWTLFFGVLTVKTQRLDMAMITGFMLGFALLTKSPALFFVILLPTTLVFGEHKKLFKHAILLLVTLTIGFAMYNIQRLGPNFHLLSSRTGDYVFPFSHLWENPKDPFIFHFHRAGQWLWIMGPSMVIGLLVFGVWLNRRKYWRELLLLAIWSVLPIAVQAEFAKVFTARYIFFSIPVIFVLAGAAFIKSPLPKFKHSGSVSWVLLIVFVVQALLFDQKLLTNPEAAPLPPGERAGYLEEWTAGTGIREVADLMKHEHAKDPAKQIVVGTEGYFGTLPDGLQMYLEGVPNVVVIGVGLDISEIPEPLAESIKAGNKTYLVANSSRLKFKGDFADHGLEIIASYPKALRRTDARDFVIHGPRDTFYLLRVTGKAKADNI</sequence>
<feature type="domain" description="Glycosyltransferase RgtA/B/C/D-like" evidence="9">
    <location>
        <begin position="59"/>
        <end position="210"/>
    </location>
</feature>
<keyword evidence="2" id="KW-1003">Cell membrane</keyword>
<comment type="subcellular location">
    <subcellularLocation>
        <location evidence="1">Cell membrane</location>
        <topology evidence="1">Multi-pass membrane protein</topology>
    </subcellularLocation>
</comment>
<evidence type="ECO:0000256" key="1">
    <source>
        <dbReference type="ARBA" id="ARBA00004651"/>
    </source>
</evidence>
<evidence type="ECO:0000259" key="9">
    <source>
        <dbReference type="Pfam" id="PF13231"/>
    </source>
</evidence>
<organism evidence="10 11">
    <name type="scientific">Candidatus Woesebacteria bacterium RIFCSPLOWO2_01_FULL_44_14</name>
    <dbReference type="NCBI Taxonomy" id="1802525"/>
    <lineage>
        <taxon>Bacteria</taxon>
        <taxon>Candidatus Woeseibacteriota</taxon>
    </lineage>
</organism>
<dbReference type="AlphaFoldDB" id="A0A1F8C125"/>
<feature type="transmembrane region" description="Helical" evidence="8">
    <location>
        <begin position="193"/>
        <end position="213"/>
    </location>
</feature>
<dbReference type="InterPro" id="IPR050297">
    <property type="entry name" value="LipidA_mod_glycosyltrf_83"/>
</dbReference>
<feature type="transmembrane region" description="Helical" evidence="8">
    <location>
        <begin position="81"/>
        <end position="101"/>
    </location>
</feature>
<keyword evidence="7 8" id="KW-0472">Membrane</keyword>
<dbReference type="PANTHER" id="PTHR33908">
    <property type="entry name" value="MANNOSYLTRANSFERASE YKCB-RELATED"/>
    <property type="match status" value="1"/>
</dbReference>
<feature type="transmembrane region" description="Helical" evidence="8">
    <location>
        <begin position="133"/>
        <end position="150"/>
    </location>
</feature>
<feature type="transmembrane region" description="Helical" evidence="8">
    <location>
        <begin position="306"/>
        <end position="325"/>
    </location>
</feature>
<protein>
    <recommendedName>
        <fullName evidence="9">Glycosyltransferase RgtA/B/C/D-like domain-containing protein</fullName>
    </recommendedName>
</protein>
<dbReference type="STRING" id="1802525.A2975_05190"/>
<dbReference type="Proteomes" id="UP000178429">
    <property type="component" value="Unassembled WGS sequence"/>
</dbReference>
<reference evidence="10 11" key="1">
    <citation type="journal article" date="2016" name="Nat. Commun.">
        <title>Thousands of microbial genomes shed light on interconnected biogeochemical processes in an aquifer system.</title>
        <authorList>
            <person name="Anantharaman K."/>
            <person name="Brown C.T."/>
            <person name="Hug L.A."/>
            <person name="Sharon I."/>
            <person name="Castelle C.J."/>
            <person name="Probst A.J."/>
            <person name="Thomas B.C."/>
            <person name="Singh A."/>
            <person name="Wilkins M.J."/>
            <person name="Karaoz U."/>
            <person name="Brodie E.L."/>
            <person name="Williams K.H."/>
            <person name="Hubbard S.S."/>
            <person name="Banfield J.F."/>
        </authorList>
    </citation>
    <scope>NUCLEOTIDE SEQUENCE [LARGE SCALE GENOMIC DNA]</scope>
</reference>
<evidence type="ECO:0000313" key="11">
    <source>
        <dbReference type="Proteomes" id="UP000178429"/>
    </source>
</evidence>
<evidence type="ECO:0000256" key="2">
    <source>
        <dbReference type="ARBA" id="ARBA00022475"/>
    </source>
</evidence>
<dbReference type="InterPro" id="IPR038731">
    <property type="entry name" value="RgtA/B/C-like"/>
</dbReference>
<name>A0A1F8C125_9BACT</name>
<evidence type="ECO:0000256" key="4">
    <source>
        <dbReference type="ARBA" id="ARBA00022679"/>
    </source>
</evidence>
<evidence type="ECO:0000256" key="6">
    <source>
        <dbReference type="ARBA" id="ARBA00022989"/>
    </source>
</evidence>
<comment type="caution">
    <text evidence="10">The sequence shown here is derived from an EMBL/GenBank/DDBJ whole genome shotgun (WGS) entry which is preliminary data.</text>
</comment>
<dbReference type="Pfam" id="PF13231">
    <property type="entry name" value="PMT_2"/>
    <property type="match status" value="1"/>
</dbReference>
<dbReference type="EMBL" id="MGHL01000007">
    <property type="protein sequence ID" value="OGM69972.1"/>
    <property type="molecule type" value="Genomic_DNA"/>
</dbReference>
<dbReference type="PANTHER" id="PTHR33908:SF11">
    <property type="entry name" value="MEMBRANE PROTEIN"/>
    <property type="match status" value="1"/>
</dbReference>
<keyword evidence="3" id="KW-0328">Glycosyltransferase</keyword>